<dbReference type="InterPro" id="IPR050309">
    <property type="entry name" value="Type-B_Carboxylest/Lipase"/>
</dbReference>
<proteinExistence type="inferred from homology"/>
<evidence type="ECO:0000256" key="3">
    <source>
        <dbReference type="RuleBase" id="RU361235"/>
    </source>
</evidence>
<dbReference type="SUPFAM" id="SSF53474">
    <property type="entry name" value="alpha/beta-Hydrolases"/>
    <property type="match status" value="1"/>
</dbReference>
<evidence type="ECO:0000256" key="2">
    <source>
        <dbReference type="ARBA" id="ARBA00022801"/>
    </source>
</evidence>
<dbReference type="OrthoDB" id="408631at2759"/>
<dbReference type="AlphaFoldDB" id="A0A167QLN8"/>
<dbReference type="PANTHER" id="PTHR11559">
    <property type="entry name" value="CARBOXYLESTERASE"/>
    <property type="match status" value="1"/>
</dbReference>
<keyword evidence="3" id="KW-0732">Signal</keyword>
<evidence type="ECO:0000259" key="4">
    <source>
        <dbReference type="Pfam" id="PF00135"/>
    </source>
</evidence>
<feature type="chain" id="PRO_5007749276" description="Carboxylic ester hydrolase" evidence="3">
    <location>
        <begin position="21"/>
        <end position="531"/>
    </location>
</feature>
<reference evidence="5 6" key="1">
    <citation type="journal article" date="2016" name="Mol. Biol. Evol.">
        <title>Comparative Genomics of Early-Diverging Mushroom-Forming Fungi Provides Insights into the Origins of Lignocellulose Decay Capabilities.</title>
        <authorList>
            <person name="Nagy L.G."/>
            <person name="Riley R."/>
            <person name="Tritt A."/>
            <person name="Adam C."/>
            <person name="Daum C."/>
            <person name="Floudas D."/>
            <person name="Sun H."/>
            <person name="Yadav J.S."/>
            <person name="Pangilinan J."/>
            <person name="Larsson K.H."/>
            <person name="Matsuura K."/>
            <person name="Barry K."/>
            <person name="Labutti K."/>
            <person name="Kuo R."/>
            <person name="Ohm R.A."/>
            <person name="Bhattacharya S.S."/>
            <person name="Shirouzu T."/>
            <person name="Yoshinaga Y."/>
            <person name="Martin F.M."/>
            <person name="Grigoriev I.V."/>
            <person name="Hibbett D.S."/>
        </authorList>
    </citation>
    <scope>NUCLEOTIDE SEQUENCE [LARGE SCALE GENOMIC DNA]</scope>
    <source>
        <strain evidence="5 6">TUFC12733</strain>
    </source>
</reference>
<evidence type="ECO:0000256" key="1">
    <source>
        <dbReference type="ARBA" id="ARBA00005964"/>
    </source>
</evidence>
<dbReference type="GO" id="GO:0016787">
    <property type="term" value="F:hydrolase activity"/>
    <property type="evidence" value="ECO:0007669"/>
    <property type="project" value="UniProtKB-KW"/>
</dbReference>
<comment type="similarity">
    <text evidence="1 3">Belongs to the type-B carboxylesterase/lipase family.</text>
</comment>
<sequence>MRFIIVLTASLGILARTALGQSAPMLNLSYAKYQGFYNASSDVNNWYGIHYAQAPVGALRWMPPVDIEKSNNFSSMGAINATAFGPTCIQGTPFWSAANASAIVYPPTGAEDCLLLNIQAPAHPKSSSLPILLQIHGGGYTEGNADTSPADGLLQQSNGSFVYVTVQYRLGVYGFLSSWEVRQNGVANAGLLDQRAAILWAQRNAAAFGGDPSKITIIGGSAGGGSVMSQMILYGGDASPPFRGVISQYPWWQPFKNDSTLETQYRFLLQETGCDGLTCLRGVDNVTLANASQKVYVDAYNAGQYGYGDFYFGPAVDGEIIRDLPSNEFKNGHFTKVALLVDRDGYEGVLFSNRSMNGTDQEVTDLQHLFPYAKQSFINRLYELYPVDAYNSTFYHRSQWYGDFIIECPSAYMAAAVADQGLPSYKLIFYAGSELHGATSPYLYAENNNGTQGANNTIGAYMKDWFISFTTHLDPNAVNYSGMQKPFWPTYYNGSGPQAMNVNYTQIGVVKDFDDSPQCDFFHGQSYVVRN</sequence>
<keyword evidence="2 3" id="KW-0378">Hydrolase</keyword>
<name>A0A167QLN8_CALVF</name>
<feature type="domain" description="Carboxylesterase type B" evidence="4">
    <location>
        <begin position="23"/>
        <end position="521"/>
    </location>
</feature>
<dbReference type="Proteomes" id="UP000076738">
    <property type="component" value="Unassembled WGS sequence"/>
</dbReference>
<feature type="signal peptide" evidence="3">
    <location>
        <begin position="1"/>
        <end position="20"/>
    </location>
</feature>
<dbReference type="InterPro" id="IPR019826">
    <property type="entry name" value="Carboxylesterase_B_AS"/>
</dbReference>
<dbReference type="STRING" id="1330018.A0A167QLN8"/>
<dbReference type="EMBL" id="KV417270">
    <property type="protein sequence ID" value="KZP00050.1"/>
    <property type="molecule type" value="Genomic_DNA"/>
</dbReference>
<protein>
    <recommendedName>
        <fullName evidence="3">Carboxylic ester hydrolase</fullName>
        <ecNumber evidence="3">3.1.1.-</ecNumber>
    </recommendedName>
</protein>
<dbReference type="InterPro" id="IPR029058">
    <property type="entry name" value="AB_hydrolase_fold"/>
</dbReference>
<organism evidence="5 6">
    <name type="scientific">Calocera viscosa (strain TUFC12733)</name>
    <dbReference type="NCBI Taxonomy" id="1330018"/>
    <lineage>
        <taxon>Eukaryota</taxon>
        <taxon>Fungi</taxon>
        <taxon>Dikarya</taxon>
        <taxon>Basidiomycota</taxon>
        <taxon>Agaricomycotina</taxon>
        <taxon>Dacrymycetes</taxon>
        <taxon>Dacrymycetales</taxon>
        <taxon>Dacrymycetaceae</taxon>
        <taxon>Calocera</taxon>
    </lineage>
</organism>
<accession>A0A167QLN8</accession>
<evidence type="ECO:0000313" key="5">
    <source>
        <dbReference type="EMBL" id="KZP00050.1"/>
    </source>
</evidence>
<keyword evidence="6" id="KW-1185">Reference proteome</keyword>
<dbReference type="InterPro" id="IPR002018">
    <property type="entry name" value="CarbesteraseB"/>
</dbReference>
<dbReference type="EC" id="3.1.1.-" evidence="3"/>
<evidence type="ECO:0000313" key="6">
    <source>
        <dbReference type="Proteomes" id="UP000076738"/>
    </source>
</evidence>
<gene>
    <name evidence="5" type="ORF">CALVIDRAFT_595475</name>
</gene>
<dbReference type="Pfam" id="PF00135">
    <property type="entry name" value="COesterase"/>
    <property type="match status" value="1"/>
</dbReference>
<dbReference type="ESTHER" id="9basi-a0a167qln8">
    <property type="family name" value="Fungal_carboxylesterase_lipase"/>
</dbReference>
<dbReference type="Gene3D" id="3.40.50.1820">
    <property type="entry name" value="alpha/beta hydrolase"/>
    <property type="match status" value="1"/>
</dbReference>
<dbReference type="PROSITE" id="PS00122">
    <property type="entry name" value="CARBOXYLESTERASE_B_1"/>
    <property type="match status" value="1"/>
</dbReference>